<evidence type="ECO:0000313" key="9">
    <source>
        <dbReference type="Proteomes" id="UP001183388"/>
    </source>
</evidence>
<dbReference type="RefSeq" id="WP_311630049.1">
    <property type="nucleotide sequence ID" value="NZ_JAVREN010000009.1"/>
</dbReference>
<evidence type="ECO:0000256" key="5">
    <source>
        <dbReference type="ARBA" id="ARBA00023136"/>
    </source>
</evidence>
<protein>
    <submittedName>
        <fullName evidence="8">ABC transporter permease</fullName>
    </submittedName>
</protein>
<evidence type="ECO:0000256" key="4">
    <source>
        <dbReference type="ARBA" id="ARBA00022989"/>
    </source>
</evidence>
<evidence type="ECO:0000256" key="6">
    <source>
        <dbReference type="SAM" id="Phobius"/>
    </source>
</evidence>
<keyword evidence="4 6" id="KW-1133">Transmembrane helix</keyword>
<keyword evidence="3 6" id="KW-0812">Transmembrane</keyword>
<gene>
    <name evidence="8" type="ORF">RM780_09065</name>
</gene>
<evidence type="ECO:0000259" key="7">
    <source>
        <dbReference type="Pfam" id="PF02687"/>
    </source>
</evidence>
<proteinExistence type="predicted"/>
<feature type="transmembrane region" description="Helical" evidence="6">
    <location>
        <begin position="859"/>
        <end position="879"/>
    </location>
</feature>
<comment type="caution">
    <text evidence="8">The sequence shown here is derived from an EMBL/GenBank/DDBJ whole genome shotgun (WGS) entry which is preliminary data.</text>
</comment>
<dbReference type="Proteomes" id="UP001183388">
    <property type="component" value="Unassembled WGS sequence"/>
</dbReference>
<reference evidence="9" key="1">
    <citation type="submission" date="2023-07" db="EMBL/GenBank/DDBJ databases">
        <title>30 novel species of actinomycetes from the DSMZ collection.</title>
        <authorList>
            <person name="Nouioui I."/>
        </authorList>
    </citation>
    <scope>NUCLEOTIDE SEQUENCE [LARGE SCALE GENOMIC DNA]</scope>
    <source>
        <strain evidence="9">DSM 44917</strain>
    </source>
</reference>
<dbReference type="PANTHER" id="PTHR30287:SF2">
    <property type="entry name" value="BLL1001 PROTEIN"/>
    <property type="match status" value="1"/>
</dbReference>
<feature type="transmembrane region" description="Helical" evidence="6">
    <location>
        <begin position="404"/>
        <end position="425"/>
    </location>
</feature>
<evidence type="ECO:0000256" key="1">
    <source>
        <dbReference type="ARBA" id="ARBA00004651"/>
    </source>
</evidence>
<sequence length="948" mass="98518">MSGARGGRLTTWRLALRIARREAVRAKGRSALVVAMIALPILGVSAADLALRSSELSPQEQLTREMGRAEARFRVETDGTPVLQSPEADEVLYVDPETEGLPDARPTTPGEVAERLRALLPPGTEVYSDESTEAVVHTRSGLMSGVLREVEAGPVTEGMITLLRGHYPEDPAEVMATESFLDESGLHVGSELRLRDGDRTFRIVGAYELPGSLDATEVTGLPGSLLAALPEERRSAYLGGTALLADVPARAGGAVTWEMVVAANEQGLTAESKAVVANPPPDSEVPLYAEGDRSYASSAVDGRVVAAAVTVVSLIILEICLLAGPAFAVGARRSRRQLGLMGANGGDRRHLRAVMLASGVVLGAVAAVVGVAGGLLLTLAAHPLIERQAGSRFGAWDLRLAEQAAIAGLAVLVGLLAALVPALNAARSPVLESLTGRRGTRRANRALPVTGAVALVLGAALATAGAALFDGTTVVAVGAVLAELGLVAMTPVLVGLFGRLGRRLPLSGRLALRDAARNRGRTAPAVAAVLAAVAGTVAVATYMISDDAEQRARYEAMLPEGAVSLTAWEEQDRAALDRAAALAERQLPVAERADRGEVVPARDCDVFSGEDCGVAEVVVPERHVCPLYAPGSENLTEAQRLEYGQDWRCEAEGGFSSGSGMAVGGPELLRVLGVPENEVREAAAALEAGEAVVFSDRWTDAEGTVTTRVWEGAPEYGEDGEIAEEPDVTAAFPAHRAEGESYGLPPLISPEAARDAGLTVIPTTVYYSTERVPTGEEQQRLEAGLAALGTPPSLYVEDGYDGDPTAALLILSVAAMIITLGAAGIATGLAQADSEADLATLAAVGATPRVRRTLSGLQCGVIAAMGVLLGAASGLIPALGLRLADHRSDVAFWEQGVAQGWADGARPALFIELPWGTFLQLLVVVPLVACLVAALLTRSRIHLARRAG</sequence>
<dbReference type="InterPro" id="IPR003838">
    <property type="entry name" value="ABC3_permease_C"/>
</dbReference>
<dbReference type="Pfam" id="PF02687">
    <property type="entry name" value="FtsX"/>
    <property type="match status" value="1"/>
</dbReference>
<evidence type="ECO:0000256" key="2">
    <source>
        <dbReference type="ARBA" id="ARBA00022475"/>
    </source>
</evidence>
<feature type="transmembrane region" description="Helical" evidence="6">
    <location>
        <begin position="522"/>
        <end position="544"/>
    </location>
</feature>
<dbReference type="EMBL" id="JAVREN010000009">
    <property type="protein sequence ID" value="MDT0307111.1"/>
    <property type="molecule type" value="Genomic_DNA"/>
</dbReference>
<dbReference type="PANTHER" id="PTHR30287">
    <property type="entry name" value="MEMBRANE COMPONENT OF PREDICTED ABC SUPERFAMILY METABOLITE UPTAKE TRANSPORTER"/>
    <property type="match status" value="1"/>
</dbReference>
<comment type="subcellular location">
    <subcellularLocation>
        <location evidence="1">Cell membrane</location>
        <topology evidence="1">Multi-pass membrane protein</topology>
    </subcellularLocation>
</comment>
<dbReference type="InterPro" id="IPR038766">
    <property type="entry name" value="Membrane_comp_ABC_pdt"/>
</dbReference>
<name>A0ABU2L6D3_9ACTN</name>
<keyword evidence="5 6" id="KW-0472">Membrane</keyword>
<evidence type="ECO:0000256" key="3">
    <source>
        <dbReference type="ARBA" id="ARBA00022692"/>
    </source>
</evidence>
<organism evidence="8 9">
    <name type="scientific">Streptomyces boetiae</name>
    <dbReference type="NCBI Taxonomy" id="3075541"/>
    <lineage>
        <taxon>Bacteria</taxon>
        <taxon>Bacillati</taxon>
        <taxon>Actinomycetota</taxon>
        <taxon>Actinomycetes</taxon>
        <taxon>Kitasatosporales</taxon>
        <taxon>Streptomycetaceae</taxon>
        <taxon>Streptomyces</taxon>
    </lineage>
</organism>
<feature type="transmembrane region" description="Helical" evidence="6">
    <location>
        <begin position="351"/>
        <end position="384"/>
    </location>
</feature>
<feature type="transmembrane region" description="Helical" evidence="6">
    <location>
        <begin position="446"/>
        <end position="469"/>
    </location>
</feature>
<feature type="transmembrane region" description="Helical" evidence="6">
    <location>
        <begin position="304"/>
        <end position="330"/>
    </location>
</feature>
<feature type="domain" description="ABC3 transporter permease C-terminal" evidence="7">
    <location>
        <begin position="326"/>
        <end position="429"/>
    </location>
</feature>
<feature type="transmembrane region" description="Helical" evidence="6">
    <location>
        <begin position="475"/>
        <end position="501"/>
    </location>
</feature>
<accession>A0ABU2L6D3</accession>
<feature type="transmembrane region" description="Helical" evidence="6">
    <location>
        <begin position="806"/>
        <end position="830"/>
    </location>
</feature>
<keyword evidence="2" id="KW-1003">Cell membrane</keyword>
<feature type="transmembrane region" description="Helical" evidence="6">
    <location>
        <begin position="917"/>
        <end position="936"/>
    </location>
</feature>
<evidence type="ECO:0000313" key="8">
    <source>
        <dbReference type="EMBL" id="MDT0307111.1"/>
    </source>
</evidence>
<keyword evidence="9" id="KW-1185">Reference proteome</keyword>